<evidence type="ECO:0000313" key="1">
    <source>
        <dbReference type="EMBL" id="KAK6629517.1"/>
    </source>
</evidence>
<organism evidence="1 2">
    <name type="scientific">Polyplax serrata</name>
    <name type="common">Common mouse louse</name>
    <dbReference type="NCBI Taxonomy" id="468196"/>
    <lineage>
        <taxon>Eukaryota</taxon>
        <taxon>Metazoa</taxon>
        <taxon>Ecdysozoa</taxon>
        <taxon>Arthropoda</taxon>
        <taxon>Hexapoda</taxon>
        <taxon>Insecta</taxon>
        <taxon>Pterygota</taxon>
        <taxon>Neoptera</taxon>
        <taxon>Paraneoptera</taxon>
        <taxon>Psocodea</taxon>
        <taxon>Troctomorpha</taxon>
        <taxon>Phthiraptera</taxon>
        <taxon>Anoplura</taxon>
        <taxon>Polyplacidae</taxon>
        <taxon>Polyplax</taxon>
    </lineage>
</organism>
<gene>
    <name evidence="1" type="ORF">RUM43_003334</name>
</gene>
<accession>A0AAN8PP79</accession>
<comment type="caution">
    <text evidence="1">The sequence shown here is derived from an EMBL/GenBank/DDBJ whole genome shotgun (WGS) entry which is preliminary data.</text>
</comment>
<name>A0AAN8PP79_POLSC</name>
<reference evidence="1 2" key="1">
    <citation type="submission" date="2023-10" db="EMBL/GenBank/DDBJ databases">
        <title>Genomes of two closely related lineages of the louse Polyplax serrata with different host specificities.</title>
        <authorList>
            <person name="Martinu J."/>
            <person name="Tarabai H."/>
            <person name="Stefka J."/>
            <person name="Hypsa V."/>
        </authorList>
    </citation>
    <scope>NUCLEOTIDE SEQUENCE [LARGE SCALE GENOMIC DNA]</scope>
    <source>
        <strain evidence="1">HR10_N</strain>
    </source>
</reference>
<dbReference type="Proteomes" id="UP001372834">
    <property type="component" value="Unassembled WGS sequence"/>
</dbReference>
<protein>
    <submittedName>
        <fullName evidence="1">Uncharacterized protein</fullName>
    </submittedName>
</protein>
<dbReference type="AlphaFoldDB" id="A0AAN8PP79"/>
<dbReference type="EMBL" id="JAWJWE010000036">
    <property type="protein sequence ID" value="KAK6629517.1"/>
    <property type="molecule type" value="Genomic_DNA"/>
</dbReference>
<sequence>MGVKSVAAATAAEGEGCRRHTAALLVGDFNRSSRAICSGILENLCLGPPANLNFPSLLRNLHFQCSQQPLHPDKKFRLNSVRIAYVMLCDVLRPVDRHFWVY</sequence>
<evidence type="ECO:0000313" key="2">
    <source>
        <dbReference type="Proteomes" id="UP001372834"/>
    </source>
</evidence>
<proteinExistence type="predicted"/>